<dbReference type="GO" id="GO:0008033">
    <property type="term" value="P:tRNA processing"/>
    <property type="evidence" value="ECO:0007669"/>
    <property type="project" value="TreeGrafter"/>
</dbReference>
<evidence type="ECO:0000256" key="3">
    <source>
        <dbReference type="ARBA" id="ARBA00023027"/>
    </source>
</evidence>
<comment type="similarity">
    <text evidence="1">Belongs to the KptA/TPT1 family.</text>
</comment>
<organism evidence="4 5">
    <name type="scientific">Palleronia pelagia</name>
    <dbReference type="NCBI Taxonomy" id="387096"/>
    <lineage>
        <taxon>Bacteria</taxon>
        <taxon>Pseudomonadati</taxon>
        <taxon>Pseudomonadota</taxon>
        <taxon>Alphaproteobacteria</taxon>
        <taxon>Rhodobacterales</taxon>
        <taxon>Roseobacteraceae</taxon>
        <taxon>Palleronia</taxon>
    </lineage>
</organism>
<dbReference type="PANTHER" id="PTHR12684">
    <property type="entry name" value="PUTATIVE PHOSPHOTRANSFERASE"/>
    <property type="match status" value="1"/>
</dbReference>
<dbReference type="AlphaFoldDB" id="A0A1H8BEM2"/>
<evidence type="ECO:0000313" key="5">
    <source>
        <dbReference type="Proteomes" id="UP000199372"/>
    </source>
</evidence>
<dbReference type="Proteomes" id="UP000199372">
    <property type="component" value="Unassembled WGS sequence"/>
</dbReference>
<dbReference type="EMBL" id="FOCM01000001">
    <property type="protein sequence ID" value="SEM81273.1"/>
    <property type="molecule type" value="Genomic_DNA"/>
</dbReference>
<name>A0A1H8BEM2_9RHOB</name>
<sequence>MILRHRPDVIGIDLDGAGWVDVAGLLRAMKRHGRPMSRSRLEAVVAEDEKSRFTLSADGSRIRAAQGHSISLDLGLVPDIPPPVLYHGTARHHLNNIFAEGLQPQRRQFVHLSRDFEMARIVGSRHGKAVVLTVDCAGMSA</sequence>
<dbReference type="Gene3D" id="3.20.170.30">
    <property type="match status" value="1"/>
</dbReference>
<keyword evidence="2 4" id="KW-0808">Transferase</keyword>
<evidence type="ECO:0000256" key="1">
    <source>
        <dbReference type="ARBA" id="ARBA00009836"/>
    </source>
</evidence>
<evidence type="ECO:0000256" key="2">
    <source>
        <dbReference type="ARBA" id="ARBA00022679"/>
    </source>
</evidence>
<dbReference type="InterPro" id="IPR002745">
    <property type="entry name" value="Ptrans_KptA/Tpt1"/>
</dbReference>
<gene>
    <name evidence="4" type="ORF">SAMN04488011_101565</name>
</gene>
<dbReference type="SUPFAM" id="SSF56399">
    <property type="entry name" value="ADP-ribosylation"/>
    <property type="match status" value="1"/>
</dbReference>
<accession>A0A1H8BEM2</accession>
<dbReference type="GO" id="GO:0000215">
    <property type="term" value="F:tRNA 2'-phosphotransferase activity"/>
    <property type="evidence" value="ECO:0007669"/>
    <property type="project" value="TreeGrafter"/>
</dbReference>
<dbReference type="PANTHER" id="PTHR12684:SF2">
    <property type="entry name" value="TRNA 2'-PHOSPHOTRANSFERASE 1"/>
    <property type="match status" value="1"/>
</dbReference>
<evidence type="ECO:0000313" key="4">
    <source>
        <dbReference type="EMBL" id="SEM81273.1"/>
    </source>
</evidence>
<keyword evidence="3" id="KW-0520">NAD</keyword>
<dbReference type="InterPro" id="IPR042080">
    <property type="entry name" value="RNA_2'-PTrans_N"/>
</dbReference>
<dbReference type="Gene3D" id="1.10.10.970">
    <property type="entry name" value="RNA 2'-phosphotransferase, Tpt1/KptA family, N-terminal domain"/>
    <property type="match status" value="1"/>
</dbReference>
<proteinExistence type="inferred from homology"/>
<keyword evidence="5" id="KW-1185">Reference proteome</keyword>
<dbReference type="RefSeq" id="WP_236736932.1">
    <property type="nucleotide sequence ID" value="NZ_FOCM01000001.1"/>
</dbReference>
<dbReference type="Pfam" id="PF01885">
    <property type="entry name" value="PTS_2-RNA"/>
    <property type="match status" value="1"/>
</dbReference>
<protein>
    <submittedName>
        <fullName evidence="4">Putative RNA 2'-phosphotransferase</fullName>
    </submittedName>
</protein>
<reference evidence="5" key="1">
    <citation type="submission" date="2016-10" db="EMBL/GenBank/DDBJ databases">
        <authorList>
            <person name="Varghese N."/>
            <person name="Submissions S."/>
        </authorList>
    </citation>
    <scope>NUCLEOTIDE SEQUENCE [LARGE SCALE GENOMIC DNA]</scope>
    <source>
        <strain evidence="5">DSM 26893</strain>
    </source>
</reference>
<dbReference type="InterPro" id="IPR042081">
    <property type="entry name" value="RNA_2'-PTrans_C"/>
</dbReference>